<name>A0A0P4R2K7_9ACTN</name>
<reference evidence="2" key="1">
    <citation type="submission" date="2014-09" db="EMBL/GenBank/DDBJ databases">
        <title>Whole genome shotgun sequence of Streptomyces sp. NBRC 110027.</title>
        <authorList>
            <person name="Komaki H."/>
            <person name="Ichikawa N."/>
            <person name="Katano-Makiyama Y."/>
            <person name="Hosoyama A."/>
            <person name="Hashimoto M."/>
            <person name="Uohara A."/>
            <person name="Kitahashi Y."/>
            <person name="Ohji S."/>
            <person name="Kimura A."/>
            <person name="Yamazoe A."/>
            <person name="Igarashi Y."/>
            <person name="Fujita N."/>
        </authorList>
    </citation>
    <scope>NUCLEOTIDE SEQUENCE [LARGE SCALE GENOMIC DNA]</scope>
    <source>
        <strain evidence="2">NBRC 110027</strain>
    </source>
</reference>
<gene>
    <name evidence="1" type="ORF">TPA0598_02_03670</name>
</gene>
<dbReference type="AlphaFoldDB" id="A0A0P4R2K7"/>
<dbReference type="PANTHER" id="PTHR39337">
    <property type="entry name" value="BLR5642 PROTEIN"/>
    <property type="match status" value="1"/>
</dbReference>
<dbReference type="EMBL" id="BBNO01000002">
    <property type="protein sequence ID" value="GAO07128.1"/>
    <property type="molecule type" value="Genomic_DNA"/>
</dbReference>
<accession>A0A0P4R2K7</accession>
<evidence type="ECO:0000313" key="2">
    <source>
        <dbReference type="Proteomes" id="UP000048965"/>
    </source>
</evidence>
<reference evidence="1 2" key="2">
    <citation type="journal article" date="2015" name="Stand. Genomic Sci.">
        <title>Draft genome sequence of marine-derived Streptomyces sp. TP-A0598, a producer of anti-MRSA antibiotic lydicamycins.</title>
        <authorList>
            <person name="Komaki H."/>
            <person name="Ichikawa N."/>
            <person name="Hosoyama A."/>
            <person name="Fujita N."/>
            <person name="Igarashi Y."/>
        </authorList>
    </citation>
    <scope>NUCLEOTIDE SEQUENCE [LARGE SCALE GENOMIC DNA]</scope>
    <source>
        <strain evidence="1 2">NBRC 110027</strain>
    </source>
</reference>
<keyword evidence="2" id="KW-1185">Reference proteome</keyword>
<dbReference type="PANTHER" id="PTHR39337:SF1">
    <property type="entry name" value="BLR5642 PROTEIN"/>
    <property type="match status" value="1"/>
</dbReference>
<sequence length="204" mass="22910">MTLNTVFTVGHSTHSVSHFLSLLHKHEVTAVADVRSTPASRFTPQFNRDAVKRSLCESDIKYAFLGKELGARTKDATCYVDGQVQYSRLARTPDFVSGINRLLKGAQNERIAIMCTEQEPLECHRCVLVARALEERGITIDHIHGDGHIESHAMAMQRLMASFGLDQDELFRTPAERLQEALSRQEDRIAYVNEELRVNGTSGK</sequence>
<dbReference type="Proteomes" id="UP000048965">
    <property type="component" value="Unassembled WGS sequence"/>
</dbReference>
<dbReference type="InterPro" id="IPR007438">
    <property type="entry name" value="DUF488"/>
</dbReference>
<dbReference type="Pfam" id="PF04343">
    <property type="entry name" value="DUF488"/>
    <property type="match status" value="1"/>
</dbReference>
<evidence type="ECO:0000313" key="1">
    <source>
        <dbReference type="EMBL" id="GAO07128.1"/>
    </source>
</evidence>
<organism evidence="1 2">
    <name type="scientific">Streptomyces lydicamycinicus</name>
    <dbReference type="NCBI Taxonomy" id="1546107"/>
    <lineage>
        <taxon>Bacteria</taxon>
        <taxon>Bacillati</taxon>
        <taxon>Actinomycetota</taxon>
        <taxon>Actinomycetes</taxon>
        <taxon>Kitasatosporales</taxon>
        <taxon>Streptomycetaceae</taxon>
        <taxon>Streptomyces</taxon>
    </lineage>
</organism>
<dbReference type="RefSeq" id="WP_042150806.1">
    <property type="nucleotide sequence ID" value="NZ_JBMUZZ010000004.1"/>
</dbReference>
<dbReference type="OrthoDB" id="9789109at2"/>
<protein>
    <recommendedName>
        <fullName evidence="3">DUF488 domain-containing protein</fullName>
    </recommendedName>
</protein>
<evidence type="ECO:0008006" key="3">
    <source>
        <dbReference type="Google" id="ProtNLM"/>
    </source>
</evidence>
<comment type="caution">
    <text evidence="1">The sequence shown here is derived from an EMBL/GenBank/DDBJ whole genome shotgun (WGS) entry which is preliminary data.</text>
</comment>
<proteinExistence type="predicted"/>